<proteinExistence type="predicted"/>
<gene>
    <name evidence="2" type="primary">METTL21D</name>
    <name evidence="2" type="ORF">g.14104</name>
</gene>
<dbReference type="PANTHER" id="PTHR14614:SF163">
    <property type="entry name" value="METHYLTRANSFERASE SMALL DOMAIN-CONTAINING PROTEIN"/>
    <property type="match status" value="1"/>
</dbReference>
<dbReference type="EMBL" id="GBYB01013720">
    <property type="protein sequence ID" value="JAG83487.1"/>
    <property type="molecule type" value="Transcribed_RNA"/>
</dbReference>
<dbReference type="Pfam" id="PF10294">
    <property type="entry name" value="Methyltransf_16"/>
    <property type="match status" value="1"/>
</dbReference>
<accession>A0A0C9RX97</accession>
<dbReference type="InterPro" id="IPR029063">
    <property type="entry name" value="SAM-dependent_MTases_sf"/>
</dbReference>
<dbReference type="AlphaFoldDB" id="A0A0C9RX97"/>
<name>A0A0C9RX97_9HYME</name>
<dbReference type="Gene3D" id="3.40.50.150">
    <property type="entry name" value="Vaccinia Virus protein VP39"/>
    <property type="match status" value="1"/>
</dbReference>
<dbReference type="PANTHER" id="PTHR14614">
    <property type="entry name" value="HEPATOCELLULAR CARCINOMA-ASSOCIATED ANTIGEN"/>
    <property type="match status" value="1"/>
</dbReference>
<reference evidence="2" key="1">
    <citation type="submission" date="2015-01" db="EMBL/GenBank/DDBJ databases">
        <title>Transcriptome Assembly of Fopius arisanus.</title>
        <authorList>
            <person name="Geib S."/>
        </authorList>
    </citation>
    <scope>NUCLEOTIDE SEQUENCE</scope>
</reference>
<evidence type="ECO:0000256" key="1">
    <source>
        <dbReference type="SAM" id="MobiDB-lite"/>
    </source>
</evidence>
<sequence length="185" mass="20737">MESGIFTRIFEVETREKSLTLYQQQVGDVSCVVWDAALVLAKYLDHLCQVEGFGDKWLEEKKVLELGAGTGCVGMTAACLGAHVVMTDLESTMPILRKNISMNEEQWRDSGTARAEVLDWEINPSTPEHFGAPLQEQSHDSRDPLSRRTRYPWTNTGLERIPGESNVEVSSRIHSFGKTTPEVLL</sequence>
<evidence type="ECO:0000313" key="2">
    <source>
        <dbReference type="EMBL" id="JAG83487.1"/>
    </source>
</evidence>
<organism evidence="2">
    <name type="scientific">Fopius arisanus</name>
    <dbReference type="NCBI Taxonomy" id="64838"/>
    <lineage>
        <taxon>Eukaryota</taxon>
        <taxon>Metazoa</taxon>
        <taxon>Ecdysozoa</taxon>
        <taxon>Arthropoda</taxon>
        <taxon>Hexapoda</taxon>
        <taxon>Insecta</taxon>
        <taxon>Pterygota</taxon>
        <taxon>Neoptera</taxon>
        <taxon>Endopterygota</taxon>
        <taxon>Hymenoptera</taxon>
        <taxon>Apocrita</taxon>
        <taxon>Ichneumonoidea</taxon>
        <taxon>Braconidae</taxon>
        <taxon>Opiinae</taxon>
        <taxon>Fopius</taxon>
    </lineage>
</organism>
<feature type="compositionally biased region" description="Basic and acidic residues" evidence="1">
    <location>
        <begin position="137"/>
        <end position="146"/>
    </location>
</feature>
<feature type="region of interest" description="Disordered" evidence="1">
    <location>
        <begin position="127"/>
        <end position="157"/>
    </location>
</feature>
<protein>
    <submittedName>
        <fullName evidence="2">METTL21D protein</fullName>
    </submittedName>
</protein>
<dbReference type="CDD" id="cd02440">
    <property type="entry name" value="AdoMet_MTases"/>
    <property type="match status" value="1"/>
</dbReference>
<dbReference type="InterPro" id="IPR019410">
    <property type="entry name" value="Methyltransf_16"/>
</dbReference>
<dbReference type="SUPFAM" id="SSF53335">
    <property type="entry name" value="S-adenosyl-L-methionine-dependent methyltransferases"/>
    <property type="match status" value="1"/>
</dbReference>